<organism evidence="1 2">
    <name type="scientific">Photobacterium sanguinicancri</name>
    <dbReference type="NCBI Taxonomy" id="875932"/>
    <lineage>
        <taxon>Bacteria</taxon>
        <taxon>Pseudomonadati</taxon>
        <taxon>Pseudomonadota</taxon>
        <taxon>Gammaproteobacteria</taxon>
        <taxon>Vibrionales</taxon>
        <taxon>Vibrionaceae</taxon>
        <taxon>Photobacterium</taxon>
    </lineage>
</organism>
<sequence length="215" mass="25194">LRVSYKTDFESYKSQSKYNVDNIDKRLDIANENQKNLAVEEFLKLVESDSAQHDLSFIFSHLDRIQELDDIKIEMVADALDSGSGRGSMYRNMFNFLLQRRDRFDRCLLGKKLNTLQSEVITSVLVSLYESDRERWDLLNYYLSSIEHNIILSEMVNQNIAYMVLCYGYDTNLSIEGRFYIDVLSKSNNIIANEDIFSSLHFDLNEINDLNLFIY</sequence>
<feature type="non-terminal residue" evidence="1">
    <location>
        <position position="1"/>
    </location>
</feature>
<evidence type="ECO:0000313" key="2">
    <source>
        <dbReference type="Proteomes" id="UP000215999"/>
    </source>
</evidence>
<evidence type="ECO:0000313" key="1">
    <source>
        <dbReference type="EMBL" id="OZS41323.1"/>
    </source>
</evidence>
<keyword evidence="2" id="KW-1185">Reference proteome</keyword>
<name>A0ABX4FQT4_9GAMM</name>
<accession>A0ABX4FQT4</accession>
<feature type="non-terminal residue" evidence="1">
    <location>
        <position position="215"/>
    </location>
</feature>
<dbReference type="EMBL" id="NOIF01000416">
    <property type="protein sequence ID" value="OZS41323.1"/>
    <property type="molecule type" value="Genomic_DNA"/>
</dbReference>
<dbReference type="Proteomes" id="UP000215999">
    <property type="component" value="Unassembled WGS sequence"/>
</dbReference>
<comment type="caution">
    <text evidence="1">The sequence shown here is derived from an EMBL/GenBank/DDBJ whole genome shotgun (WGS) entry which is preliminary data.</text>
</comment>
<protein>
    <submittedName>
        <fullName evidence="1">Uncharacterized protein</fullName>
    </submittedName>
</protein>
<gene>
    <name evidence="1" type="ORF">ASV53_24375</name>
</gene>
<proteinExistence type="predicted"/>
<reference evidence="1 2" key="1">
    <citation type="journal article" date="2016" name="Antonie Van Leeuwenhoek">
        <title>Photobacterium sanguinicancri sp. nov. isolated from marine animals.</title>
        <authorList>
            <person name="Gomez-Gil B."/>
            <person name="Roque A."/>
            <person name="Rotllant G."/>
            <person name="Romalde J.L."/>
            <person name="Doce A."/>
            <person name="Eggermont M."/>
            <person name="Defoirdt T."/>
        </authorList>
    </citation>
    <scope>NUCLEOTIDE SEQUENCE [LARGE SCALE GENOMIC DNA]</scope>
    <source>
        <strain evidence="1 2">CAIM 1827</strain>
    </source>
</reference>